<organism evidence="3 4">
    <name type="scientific">Actinacidiphila glaucinigra</name>
    <dbReference type="NCBI Taxonomy" id="235986"/>
    <lineage>
        <taxon>Bacteria</taxon>
        <taxon>Bacillati</taxon>
        <taxon>Actinomycetota</taxon>
        <taxon>Actinomycetes</taxon>
        <taxon>Kitasatosporales</taxon>
        <taxon>Streptomycetaceae</taxon>
        <taxon>Actinacidiphila</taxon>
    </lineage>
</organism>
<proteinExistence type="inferred from homology"/>
<accession>A0A239EKT8</accession>
<protein>
    <submittedName>
        <fullName evidence="3">Uncharacterized conserved protein</fullName>
    </submittedName>
</protein>
<dbReference type="OrthoDB" id="668782at2"/>
<evidence type="ECO:0000313" key="3">
    <source>
        <dbReference type="EMBL" id="SNS44663.1"/>
    </source>
</evidence>
<evidence type="ECO:0000313" key="4">
    <source>
        <dbReference type="Proteomes" id="UP000198280"/>
    </source>
</evidence>
<dbReference type="Gene3D" id="3.30.70.1060">
    <property type="entry name" value="Dimeric alpha+beta barrel"/>
    <property type="match status" value="1"/>
</dbReference>
<name>A0A239EKT8_9ACTN</name>
<evidence type="ECO:0000259" key="2">
    <source>
        <dbReference type="Pfam" id="PF03795"/>
    </source>
</evidence>
<dbReference type="Proteomes" id="UP000198280">
    <property type="component" value="Unassembled WGS sequence"/>
</dbReference>
<dbReference type="PANTHER" id="PTHR35174:SF1">
    <property type="entry name" value="BLL0086 PROTEIN"/>
    <property type="match status" value="1"/>
</dbReference>
<dbReference type="InterPro" id="IPR005545">
    <property type="entry name" value="YCII"/>
</dbReference>
<comment type="similarity">
    <text evidence="1">Belongs to the YciI family.</text>
</comment>
<reference evidence="3 4" key="1">
    <citation type="submission" date="2017-06" db="EMBL/GenBank/DDBJ databases">
        <authorList>
            <person name="Kim H.J."/>
            <person name="Triplett B.A."/>
        </authorList>
    </citation>
    <scope>NUCLEOTIDE SEQUENCE [LARGE SCALE GENOMIC DNA]</scope>
    <source>
        <strain evidence="3 4">CGMCC 4.1858</strain>
    </source>
</reference>
<dbReference type="PANTHER" id="PTHR35174">
    <property type="entry name" value="BLL7171 PROTEIN-RELATED"/>
    <property type="match status" value="1"/>
</dbReference>
<sequence>MRFMSLIRINEDNVPEGGPDERLMEEMGTLIEEMSKAGVLLDTAGLRHTSEGTRLHWDHGKLSVVDGPFTESKEFIGGYAIIQAKSKEEAVEWTKRFLQIHGDAWEITCELRQVEEAPELS</sequence>
<evidence type="ECO:0000256" key="1">
    <source>
        <dbReference type="ARBA" id="ARBA00007689"/>
    </source>
</evidence>
<dbReference type="AlphaFoldDB" id="A0A239EKT8"/>
<dbReference type="EMBL" id="FZOF01000006">
    <property type="protein sequence ID" value="SNS44663.1"/>
    <property type="molecule type" value="Genomic_DNA"/>
</dbReference>
<dbReference type="Pfam" id="PF03795">
    <property type="entry name" value="YCII"/>
    <property type="match status" value="1"/>
</dbReference>
<dbReference type="SUPFAM" id="SSF54909">
    <property type="entry name" value="Dimeric alpha+beta barrel"/>
    <property type="match status" value="1"/>
</dbReference>
<dbReference type="InterPro" id="IPR011008">
    <property type="entry name" value="Dimeric_a/b-barrel"/>
</dbReference>
<dbReference type="RefSeq" id="WP_089224014.1">
    <property type="nucleotide sequence ID" value="NZ_FZOF01000006.1"/>
</dbReference>
<feature type="domain" description="YCII-related" evidence="2">
    <location>
        <begin position="1"/>
        <end position="96"/>
    </location>
</feature>
<gene>
    <name evidence="3" type="ORF">SAMN05216252_1064</name>
</gene>
<keyword evidence="4" id="KW-1185">Reference proteome</keyword>